<dbReference type="InterPro" id="IPR009057">
    <property type="entry name" value="Homeodomain-like_sf"/>
</dbReference>
<feature type="domain" description="HTH CENPB-type" evidence="3">
    <location>
        <begin position="64"/>
        <end position="135"/>
    </location>
</feature>
<dbReference type="SMART" id="SM00674">
    <property type="entry name" value="CENPB"/>
    <property type="match status" value="1"/>
</dbReference>
<dbReference type="AlphaFoldDB" id="A0AA35WAN1"/>
<evidence type="ECO:0000313" key="4">
    <source>
        <dbReference type="EMBL" id="CAI8013569.1"/>
    </source>
</evidence>
<name>A0AA35WAN1_GEOBA</name>
<proteinExistence type="predicted"/>
<evidence type="ECO:0000256" key="2">
    <source>
        <dbReference type="SAM" id="MobiDB-lite"/>
    </source>
</evidence>
<protein>
    <submittedName>
        <fullName evidence="4">Tigger transposable element derived 5</fullName>
    </submittedName>
</protein>
<dbReference type="EMBL" id="CASHTH010001277">
    <property type="protein sequence ID" value="CAI8013569.1"/>
    <property type="molecule type" value="Genomic_DNA"/>
</dbReference>
<dbReference type="Proteomes" id="UP001174909">
    <property type="component" value="Unassembled WGS sequence"/>
</dbReference>
<keyword evidence="5" id="KW-1185">Reference proteome</keyword>
<dbReference type="Pfam" id="PF03221">
    <property type="entry name" value="HTH_Tnp_Tc5"/>
    <property type="match status" value="1"/>
</dbReference>
<dbReference type="InterPro" id="IPR006600">
    <property type="entry name" value="HTH_CenpB_DNA-bd_dom"/>
</dbReference>
<dbReference type="Pfam" id="PF13518">
    <property type="entry name" value="HTH_28"/>
    <property type="match status" value="1"/>
</dbReference>
<dbReference type="Gene3D" id="1.10.10.10">
    <property type="entry name" value="Winged helix-like DNA-binding domain superfamily/Winged helix DNA-binding domain"/>
    <property type="match status" value="1"/>
</dbReference>
<dbReference type="SUPFAM" id="SSF46689">
    <property type="entry name" value="Homeodomain-like"/>
    <property type="match status" value="1"/>
</dbReference>
<accession>A0AA35WAN1</accession>
<sequence>MTMTRASYTVDFKLCVVEWVKSGGRSLREASKTFGVDRKCIRQWVRESGNLGSARVRQGPQTRKLHGGRGPLSEELDRLVLGYLLERRRGGADVEDTELRQRAVEGARVLGLGEFKASPSWLRGWKARNGVGEPRLTGETAELLARQAPVGSSLVSHVRHSDSVLLSPADPRGVENSSSDDDRCPAKDHTYSCKPLSEVASPAKLARSSNTLYTNTTSHSSYVKLFHLPMMGGHLLESSEQLLLSDSSPQYSSMQSFPSCDPVMSCTQVDHCSELDIAVPLEPEVLISGPDVGGLSSTTPLSSLSSLSPPKRSTLDTRFLLWPSLGCTQTSPVTFPELHDFADPLTGLLANRRSEPVFPARPEILMSNSELS</sequence>
<organism evidence="4 5">
    <name type="scientific">Geodia barretti</name>
    <name type="common">Barrett's horny sponge</name>
    <dbReference type="NCBI Taxonomy" id="519541"/>
    <lineage>
        <taxon>Eukaryota</taxon>
        <taxon>Metazoa</taxon>
        <taxon>Porifera</taxon>
        <taxon>Demospongiae</taxon>
        <taxon>Heteroscleromorpha</taxon>
        <taxon>Tetractinellida</taxon>
        <taxon>Astrophorina</taxon>
        <taxon>Geodiidae</taxon>
        <taxon>Geodia</taxon>
    </lineage>
</organism>
<evidence type="ECO:0000313" key="5">
    <source>
        <dbReference type="Proteomes" id="UP001174909"/>
    </source>
</evidence>
<feature type="region of interest" description="Disordered" evidence="2">
    <location>
        <begin position="165"/>
        <end position="188"/>
    </location>
</feature>
<reference evidence="4" key="1">
    <citation type="submission" date="2023-03" db="EMBL/GenBank/DDBJ databases">
        <authorList>
            <person name="Steffen K."/>
            <person name="Cardenas P."/>
        </authorList>
    </citation>
    <scope>NUCLEOTIDE SEQUENCE</scope>
</reference>
<dbReference type="InterPro" id="IPR010921">
    <property type="entry name" value="Trp_repressor/repl_initiator"/>
</dbReference>
<dbReference type="PROSITE" id="PS51253">
    <property type="entry name" value="HTH_CENPB"/>
    <property type="match status" value="1"/>
</dbReference>
<dbReference type="InterPro" id="IPR036388">
    <property type="entry name" value="WH-like_DNA-bd_sf"/>
</dbReference>
<comment type="caution">
    <text evidence="4">The sequence shown here is derived from an EMBL/GenBank/DDBJ whole genome shotgun (WGS) entry which is preliminary data.</text>
</comment>
<dbReference type="Gene3D" id="1.10.10.60">
    <property type="entry name" value="Homeodomain-like"/>
    <property type="match status" value="1"/>
</dbReference>
<keyword evidence="1" id="KW-0238">DNA-binding</keyword>
<gene>
    <name evidence="4" type="ORF">GBAR_LOCUS8586</name>
</gene>
<evidence type="ECO:0000256" key="1">
    <source>
        <dbReference type="ARBA" id="ARBA00023125"/>
    </source>
</evidence>
<dbReference type="SUPFAM" id="SSF48295">
    <property type="entry name" value="TrpR-like"/>
    <property type="match status" value="1"/>
</dbReference>
<evidence type="ECO:0000259" key="3">
    <source>
        <dbReference type="PROSITE" id="PS51253"/>
    </source>
</evidence>
<dbReference type="GO" id="GO:0043565">
    <property type="term" value="F:sequence-specific DNA binding"/>
    <property type="evidence" value="ECO:0007669"/>
    <property type="project" value="InterPro"/>
</dbReference>
<dbReference type="InterPro" id="IPR055247">
    <property type="entry name" value="InsJ-like_HTH"/>
</dbReference>